<feature type="compositionally biased region" description="Low complexity" evidence="1">
    <location>
        <begin position="435"/>
        <end position="451"/>
    </location>
</feature>
<dbReference type="PROSITE" id="PS00028">
    <property type="entry name" value="ZINC_FINGER_C2H2_1"/>
    <property type="match status" value="1"/>
</dbReference>
<accession>A0A1Q9BX51</accession>
<dbReference type="EMBL" id="LSRX01002621">
    <property type="protein sequence ID" value="OLP75283.1"/>
    <property type="molecule type" value="Genomic_DNA"/>
</dbReference>
<feature type="domain" description="C2H2-type" evidence="2">
    <location>
        <begin position="497"/>
        <end position="518"/>
    </location>
</feature>
<comment type="caution">
    <text evidence="3">The sequence shown here is derived from an EMBL/GenBank/DDBJ whole genome shotgun (WGS) entry which is preliminary data.</text>
</comment>
<dbReference type="InterPro" id="IPR000477">
    <property type="entry name" value="RT_dom"/>
</dbReference>
<evidence type="ECO:0000259" key="2">
    <source>
        <dbReference type="PROSITE" id="PS00028"/>
    </source>
</evidence>
<dbReference type="OrthoDB" id="410104at2759"/>
<evidence type="ECO:0000256" key="1">
    <source>
        <dbReference type="SAM" id="MobiDB-lite"/>
    </source>
</evidence>
<reference evidence="3 4" key="1">
    <citation type="submission" date="2016-02" db="EMBL/GenBank/DDBJ databases">
        <title>Genome analysis of coral dinoflagellate symbionts highlights evolutionary adaptations to a symbiotic lifestyle.</title>
        <authorList>
            <person name="Aranda M."/>
            <person name="Li Y."/>
            <person name="Liew Y.J."/>
            <person name="Baumgarten S."/>
            <person name="Simakov O."/>
            <person name="Wilson M."/>
            <person name="Piel J."/>
            <person name="Ashoor H."/>
            <person name="Bougouffa S."/>
            <person name="Bajic V.B."/>
            <person name="Ryu T."/>
            <person name="Ravasi T."/>
            <person name="Bayer T."/>
            <person name="Micklem G."/>
            <person name="Kim H."/>
            <person name="Bhak J."/>
            <person name="Lajeunesse T.C."/>
            <person name="Voolstra C.R."/>
        </authorList>
    </citation>
    <scope>NUCLEOTIDE SEQUENCE [LARGE SCALE GENOMIC DNA]</scope>
    <source>
        <strain evidence="3 4">CCMP2467</strain>
    </source>
</reference>
<evidence type="ECO:0000313" key="4">
    <source>
        <dbReference type="Proteomes" id="UP000186817"/>
    </source>
</evidence>
<keyword evidence="4" id="KW-1185">Reference proteome</keyword>
<organism evidence="3 4">
    <name type="scientific">Symbiodinium microadriaticum</name>
    <name type="common">Dinoflagellate</name>
    <name type="synonym">Zooxanthella microadriatica</name>
    <dbReference type="NCBI Taxonomy" id="2951"/>
    <lineage>
        <taxon>Eukaryota</taxon>
        <taxon>Sar</taxon>
        <taxon>Alveolata</taxon>
        <taxon>Dinophyceae</taxon>
        <taxon>Suessiales</taxon>
        <taxon>Symbiodiniaceae</taxon>
        <taxon>Symbiodinium</taxon>
    </lineage>
</organism>
<feature type="region of interest" description="Disordered" evidence="1">
    <location>
        <begin position="420"/>
        <end position="461"/>
    </location>
</feature>
<feature type="region of interest" description="Disordered" evidence="1">
    <location>
        <begin position="574"/>
        <end position="596"/>
    </location>
</feature>
<dbReference type="AlphaFoldDB" id="A0A1Q9BX51"/>
<proteinExistence type="predicted"/>
<protein>
    <recommendedName>
        <fullName evidence="2">C2H2-type domain-containing protein</fullName>
    </recommendedName>
</protein>
<name>A0A1Q9BX51_SYMMI</name>
<dbReference type="InterPro" id="IPR013087">
    <property type="entry name" value="Znf_C2H2_type"/>
</dbReference>
<dbReference type="Proteomes" id="UP000186817">
    <property type="component" value="Unassembled WGS sequence"/>
</dbReference>
<evidence type="ECO:0000313" key="3">
    <source>
        <dbReference type="EMBL" id="OLP75283.1"/>
    </source>
</evidence>
<dbReference type="Pfam" id="PF00078">
    <property type="entry name" value="RVT_1"/>
    <property type="match status" value="1"/>
</dbReference>
<gene>
    <name evidence="3" type="ORF">AK812_SmicGene44952</name>
</gene>
<sequence>MGFFLLLHDILADVPARLYSALGQEWRITWCEFRDIMRAWIGDPPAPTMLAITQVFCDHLAHTLSASPDPSELDRALQQAAAKHLLPLPPMTKCDSTADRVTGMVKQMWNLRHTAQQFAIEVLRPFTIVAQIRHWWGTGERLWFSIGCRVLMKRCPFYRRAKPLRLISPNFTCGTLAKMFSSRILPLSANSSGNPLRTSINFGLTPGLHGSLSLAKPRTSQRTCGLFPLLKEEVVSSSKRSLFNYVRPESDIRVSSERGVRQGCPLAPSLWTLVTVALLRAMASTESLDWIQHDTTMFADDLLLQWEYSSISELERMISAIQHCFRVLARLGLQVQRRKTQLLLAQKGRLAHKWWQAHTASTQDGRFLRIPQPGQKDLCLPIVTHLTYLGIVLSYKDATTATVEHRLQVAEAQRASFAHMSQVGHNSAPSKVQVPQAAADPLAEDPPATAPVSGAPTPAADLPPGGSILSELIPASPAQWLTFARRPEVQRTLRQFCATCGQWLVSVKSIKLHYKHVHTDIYHRFCQAAAADCKKVGHLISQTLHLKASPSRLLPSTQLHPAMEHVPAQMDLDEAAPSQGSRTKEEHRGKSGTSSDQLLHKVAKALIVQSDYLSRLQSDHTVIFTFRNGDPLLMVPLLHEVTANWRDQRSKGKVTKSLKQTLLQYVTSEIITRVTTFAEDKNAQAKAQEMGWVTSDLEYNYLDWNAEEQRLVPRQEGTLTQVQVLADAKRLKTLLKEQELIIKFSAARNAQPNSASETATFILELSLQIPAAAEAMAIFRKWFASSALLLLSLRLKPARPERPPLIKEIQEAVGW</sequence>